<dbReference type="Pfam" id="PF02020">
    <property type="entry name" value="W2"/>
    <property type="match status" value="1"/>
</dbReference>
<evidence type="ECO:0000256" key="6">
    <source>
        <dbReference type="ARBA" id="ARBA00044345"/>
    </source>
</evidence>
<dbReference type="InterPro" id="IPR056764">
    <property type="entry name" value="LbH_EIF2B3/5"/>
</dbReference>
<dbReference type="GO" id="GO:0003743">
    <property type="term" value="F:translation initiation factor activity"/>
    <property type="evidence" value="ECO:0007669"/>
    <property type="project" value="TreeGrafter"/>
</dbReference>
<dbReference type="FunFam" id="3.90.550.10:FF:000066">
    <property type="entry name" value="Translation initiation factor eIF-2B subunit epsilon"/>
    <property type="match status" value="1"/>
</dbReference>
<dbReference type="Pfam" id="PF00483">
    <property type="entry name" value="NTP_transferase"/>
    <property type="match status" value="1"/>
</dbReference>
<feature type="region of interest" description="Disordered" evidence="8">
    <location>
        <begin position="682"/>
        <end position="715"/>
    </location>
</feature>
<evidence type="ECO:0000256" key="5">
    <source>
        <dbReference type="ARBA" id="ARBA00044144"/>
    </source>
</evidence>
<name>A0A8F2W0L1_CANAR</name>
<dbReference type="InterPro" id="IPR003307">
    <property type="entry name" value="W2_domain"/>
</dbReference>
<dbReference type="Gene3D" id="1.25.40.180">
    <property type="match status" value="1"/>
</dbReference>
<dbReference type="Pfam" id="PF25084">
    <property type="entry name" value="LbH_EIF2B"/>
    <property type="match status" value="1"/>
</dbReference>
<dbReference type="InterPro" id="IPR016024">
    <property type="entry name" value="ARM-type_fold"/>
</dbReference>
<dbReference type="InterPro" id="IPR035543">
    <property type="entry name" value="eIF-2B_epsilon_N"/>
</dbReference>
<accession>A0A8F2W0L1</accession>
<proteinExistence type="inferred from homology"/>
<dbReference type="SUPFAM" id="SSF53448">
    <property type="entry name" value="Nucleotide-diphospho-sugar transferases"/>
    <property type="match status" value="1"/>
</dbReference>
<evidence type="ECO:0000256" key="7">
    <source>
        <dbReference type="ARBA" id="ARBA00046432"/>
    </source>
</evidence>
<comment type="subcellular location">
    <subcellularLocation>
        <location evidence="1">Cytoplasm</location>
        <location evidence="1">Cytosol</location>
    </subcellularLocation>
</comment>
<evidence type="ECO:0000256" key="4">
    <source>
        <dbReference type="ARBA" id="ARBA00022540"/>
    </source>
</evidence>
<keyword evidence="4" id="KW-0648">Protein biosynthesis</keyword>
<dbReference type="CDD" id="cd04197">
    <property type="entry name" value="eIF-2B_epsilon_N"/>
    <property type="match status" value="1"/>
</dbReference>
<dbReference type="FunFam" id="1.25.40.180:FF:000022">
    <property type="entry name" value="Translation initiation factor eIF-2B epsilon subunit"/>
    <property type="match status" value="1"/>
</dbReference>
<dbReference type="SUPFAM" id="SSF48371">
    <property type="entry name" value="ARM repeat"/>
    <property type="match status" value="1"/>
</dbReference>
<dbReference type="EMBL" id="CP076750">
    <property type="protein sequence ID" value="QWW23121.1"/>
    <property type="molecule type" value="Genomic_DNA"/>
</dbReference>
<dbReference type="AlphaFoldDB" id="A0A8F2W0L1"/>
<evidence type="ECO:0000256" key="8">
    <source>
        <dbReference type="SAM" id="MobiDB-lite"/>
    </source>
</evidence>
<dbReference type="InterPro" id="IPR029044">
    <property type="entry name" value="Nucleotide-diphossugar_trans"/>
</dbReference>
<gene>
    <name evidence="10" type="ORF">CA7LBN_001922</name>
</gene>
<dbReference type="GO" id="GO:0005085">
    <property type="term" value="F:guanyl-nucleotide exchange factor activity"/>
    <property type="evidence" value="ECO:0007669"/>
    <property type="project" value="InterPro"/>
</dbReference>
<feature type="compositionally biased region" description="Basic residues" evidence="8">
    <location>
        <begin position="682"/>
        <end position="695"/>
    </location>
</feature>
<dbReference type="PANTHER" id="PTHR45887:SF1">
    <property type="entry name" value="TRANSLATION INITIATION FACTOR EIF-2B SUBUNIT EPSILON"/>
    <property type="match status" value="1"/>
</dbReference>
<reference evidence="10" key="1">
    <citation type="submission" date="2021-06" db="EMBL/GenBank/DDBJ databases">
        <title>Candida auris outbreak in lebanese hospital.</title>
        <authorList>
            <person name="Finianos M."/>
        </authorList>
    </citation>
    <scope>NUCLEOTIDE SEQUENCE</scope>
    <source>
        <strain evidence="10">CA7LBN</strain>
    </source>
</reference>
<dbReference type="PANTHER" id="PTHR45887">
    <property type="entry name" value="TRANSLATION INITIATION FACTOR EIF-2B SUBUNIT EPSILON"/>
    <property type="match status" value="1"/>
</dbReference>
<evidence type="ECO:0000256" key="1">
    <source>
        <dbReference type="ARBA" id="ARBA00004514"/>
    </source>
</evidence>
<evidence type="ECO:0000259" key="9">
    <source>
        <dbReference type="PROSITE" id="PS51363"/>
    </source>
</evidence>
<dbReference type="GO" id="GO:0005851">
    <property type="term" value="C:eukaryotic translation initiation factor 2B complex"/>
    <property type="evidence" value="ECO:0007669"/>
    <property type="project" value="UniProtKB-ARBA"/>
</dbReference>
<dbReference type="CDD" id="cd11558">
    <property type="entry name" value="W2_eIF2B_epsilon"/>
    <property type="match status" value="1"/>
</dbReference>
<keyword evidence="4" id="KW-0396">Initiation factor</keyword>
<dbReference type="InterPro" id="IPR051956">
    <property type="entry name" value="eIF2B_epsilon"/>
</dbReference>
<dbReference type="GO" id="GO:0005829">
    <property type="term" value="C:cytosol"/>
    <property type="evidence" value="ECO:0007669"/>
    <property type="project" value="UniProtKB-SubCell"/>
</dbReference>
<dbReference type="PROSITE" id="PS51363">
    <property type="entry name" value="W2"/>
    <property type="match status" value="1"/>
</dbReference>
<dbReference type="InterPro" id="IPR005835">
    <property type="entry name" value="NTP_transferase_dom"/>
</dbReference>
<sequence>MKILNREEREAHASHIASEGLKGLFVGSLISLSAFGYLKLKHPVRFKQFNTSIKACILIMPTVSCCAFYADQGSVQFDKAMRSSPQNEKLLMDRYREWKKKSTGEQILTGARNNKTKVGLGAWMASVGGYYAYLKQDTRLSEVQRMAKMRTFTSISSVVLLGATTAAIYADSNFSKGGEEVVSDERFQAIVLTDSFETRFMPLTSVKPRCLLPLVSVPLIEYTLEFLARAGVNEVYLMCCAHADQIQQYIESSKWAQNSPFKITTIMSLESRSVGDAMRDLDNRGLITGDFLLVSGDVVTNIDFEKVMAFHKQRKSVDKEHILSMVLTSASPLHRTRSHVDPAVFILDKQTDRCHYYQDIPPAGGRKTSINIDPELLEDIENDFVIRNDLIDCHVDICSPHVPQIFQENFDYQTLRSDFVKGVLTSDLLKKTIYAYITEGAEYAARVESWDTYDAISQDVLARWSYPLVPDMNLIGSSYKYEFHHIYKEDKVVLAQSCRVGSSTSIGTNTSVGANTAIEKSSIGRNCEVGANVIVKNSYIWDNVVIEDNVTVENAIVAGNTVIKEGAKLRKGAVIGYNVTIGAGKVISSNVKVVDKPVKKDTGSGVFDDDDEEDQNEENFQANAIDVDIVGEDGAGVMYLSDREFDDESESESASLNNSSLIYQMSNLNVSDDSIASVTKKKMKRHGRHNSRSSRRMSATSVLSTDFEEEEEEDFNKEAVATVERAIENKHDLDTALLELNTLRMSMNVTYHEVRQATVEAIVRRIVHFITTDTLNVRDASAKIFNEWGGLFRRQIFSEEDQQDLAQIIQEACATVDHEYNEMILCIALQKLYQMDIIEEDNIYAWWNSEASVATEALKKVRGVTASFVEWLQNTEEESEEESD</sequence>
<evidence type="ECO:0000313" key="10">
    <source>
        <dbReference type="EMBL" id="QWW23121.1"/>
    </source>
</evidence>
<protein>
    <recommendedName>
        <fullName evidence="5">Translation initiation factor eIF2B subunit epsilon</fullName>
    </recommendedName>
    <alternativeName>
        <fullName evidence="6">eIF2B GDP-GTP exchange factor subunit epsilon</fullName>
    </alternativeName>
</protein>
<dbReference type="Gene3D" id="2.160.10.10">
    <property type="entry name" value="Hexapeptide repeat proteins"/>
    <property type="match status" value="1"/>
</dbReference>
<dbReference type="Gene3D" id="3.90.550.10">
    <property type="entry name" value="Spore Coat Polysaccharide Biosynthesis Protein SpsA, Chain A"/>
    <property type="match status" value="1"/>
</dbReference>
<keyword evidence="3" id="KW-0963">Cytoplasm</keyword>
<organism evidence="10">
    <name type="scientific">Candidozyma auris</name>
    <name type="common">Yeast</name>
    <name type="synonym">Candida auris</name>
    <dbReference type="NCBI Taxonomy" id="498019"/>
    <lineage>
        <taxon>Eukaryota</taxon>
        <taxon>Fungi</taxon>
        <taxon>Dikarya</taxon>
        <taxon>Ascomycota</taxon>
        <taxon>Saccharomycotina</taxon>
        <taxon>Pichiomycetes</taxon>
        <taxon>Metschnikowiaceae</taxon>
        <taxon>Candidozyma</taxon>
    </lineage>
</organism>
<comment type="subunit">
    <text evidence="7">Component of the translation initiation factor 2B (eIF2B) complex which is a heterodecamer of two sets of five different subunits: alpha, beta, gamma, delta and epsilon. Subunits alpha, beta and delta comprise a regulatory subcomplex and subunits epsilon and gamma comprise a catalytic subcomplex. Within the complex, the hexameric regulatory complex resides at the center, with the two heterodimeric catalytic subcomplexes bound on opposite sides.</text>
</comment>
<dbReference type="GO" id="GO:0031369">
    <property type="term" value="F:translation initiation factor binding"/>
    <property type="evidence" value="ECO:0007669"/>
    <property type="project" value="InterPro"/>
</dbReference>
<dbReference type="SMART" id="SM00515">
    <property type="entry name" value="eIF5C"/>
    <property type="match status" value="1"/>
</dbReference>
<dbReference type="InterPro" id="IPR044123">
    <property type="entry name" value="W2_eIF2B_epsilon"/>
</dbReference>
<comment type="similarity">
    <text evidence="2">Belongs to the eIF-2B gamma/epsilon subunits family.</text>
</comment>
<evidence type="ECO:0000256" key="2">
    <source>
        <dbReference type="ARBA" id="ARBA00007878"/>
    </source>
</evidence>
<feature type="compositionally biased region" description="Acidic residues" evidence="8">
    <location>
        <begin position="706"/>
        <end position="715"/>
    </location>
</feature>
<feature type="domain" description="W2" evidence="9">
    <location>
        <begin position="709"/>
        <end position="882"/>
    </location>
</feature>
<evidence type="ECO:0000256" key="3">
    <source>
        <dbReference type="ARBA" id="ARBA00022490"/>
    </source>
</evidence>
<dbReference type="Proteomes" id="UP000825438">
    <property type="component" value="Chromosome II"/>
</dbReference>